<proteinExistence type="predicted"/>
<sequence length="48" mass="5551">MGKCPRCKWTGSAKQFQRHFASKHFKSKKPVGKKKVFKTPGFAKKGRR</sequence>
<feature type="compositionally biased region" description="Basic residues" evidence="1">
    <location>
        <begin position="24"/>
        <end position="37"/>
    </location>
</feature>
<reference evidence="2" key="1">
    <citation type="journal article" date="2014" name="Front. Microbiol.">
        <title>High frequency of phylogenetically diverse reductive dehalogenase-homologous genes in deep subseafloor sedimentary metagenomes.</title>
        <authorList>
            <person name="Kawai M."/>
            <person name="Futagami T."/>
            <person name="Toyoda A."/>
            <person name="Takaki Y."/>
            <person name="Nishi S."/>
            <person name="Hori S."/>
            <person name="Arai W."/>
            <person name="Tsubouchi T."/>
            <person name="Morono Y."/>
            <person name="Uchiyama I."/>
            <person name="Ito T."/>
            <person name="Fujiyama A."/>
            <person name="Inagaki F."/>
            <person name="Takami H."/>
        </authorList>
    </citation>
    <scope>NUCLEOTIDE SEQUENCE</scope>
    <source>
        <strain evidence="2">Expedition CK06-06</strain>
    </source>
</reference>
<evidence type="ECO:0000256" key="1">
    <source>
        <dbReference type="SAM" id="MobiDB-lite"/>
    </source>
</evidence>
<dbReference type="EMBL" id="BART01007123">
    <property type="protein sequence ID" value="GAG54225.1"/>
    <property type="molecule type" value="Genomic_DNA"/>
</dbReference>
<dbReference type="AlphaFoldDB" id="X0YED5"/>
<comment type="caution">
    <text evidence="2">The sequence shown here is derived from an EMBL/GenBank/DDBJ whole genome shotgun (WGS) entry which is preliminary data.</text>
</comment>
<protein>
    <submittedName>
        <fullName evidence="2">Uncharacterized protein</fullName>
    </submittedName>
</protein>
<evidence type="ECO:0000313" key="2">
    <source>
        <dbReference type="EMBL" id="GAG54225.1"/>
    </source>
</evidence>
<accession>X0YED5</accession>
<feature type="region of interest" description="Disordered" evidence="1">
    <location>
        <begin position="24"/>
        <end position="48"/>
    </location>
</feature>
<gene>
    <name evidence="2" type="ORF">S01H4_16261</name>
</gene>
<name>X0YED5_9ZZZZ</name>
<organism evidence="2">
    <name type="scientific">marine sediment metagenome</name>
    <dbReference type="NCBI Taxonomy" id="412755"/>
    <lineage>
        <taxon>unclassified sequences</taxon>
        <taxon>metagenomes</taxon>
        <taxon>ecological metagenomes</taxon>
    </lineage>
</organism>